<keyword evidence="5" id="KW-0472">Membrane</keyword>
<dbReference type="GO" id="GO:0016020">
    <property type="term" value="C:membrane"/>
    <property type="evidence" value="ECO:0007669"/>
    <property type="project" value="UniProtKB-SubCell"/>
</dbReference>
<evidence type="ECO:0000256" key="5">
    <source>
        <dbReference type="ARBA" id="ARBA00023136"/>
    </source>
</evidence>
<name>A0A3B0SIE7_9ZZZZ</name>
<evidence type="ECO:0000256" key="1">
    <source>
        <dbReference type="ARBA" id="ARBA00004370"/>
    </source>
</evidence>
<dbReference type="SMART" id="SM00244">
    <property type="entry name" value="PHB"/>
    <property type="match status" value="1"/>
</dbReference>
<organism evidence="7">
    <name type="scientific">hydrothermal vent metagenome</name>
    <dbReference type="NCBI Taxonomy" id="652676"/>
    <lineage>
        <taxon>unclassified sequences</taxon>
        <taxon>metagenomes</taxon>
        <taxon>ecological metagenomes</taxon>
    </lineage>
</organism>
<keyword evidence="4" id="KW-1133">Transmembrane helix</keyword>
<evidence type="ECO:0000313" key="7">
    <source>
        <dbReference type="EMBL" id="VAW05148.1"/>
    </source>
</evidence>
<dbReference type="InterPro" id="IPR036013">
    <property type="entry name" value="Band_7/SPFH_dom_sf"/>
</dbReference>
<keyword evidence="3" id="KW-0812">Transmembrane</keyword>
<dbReference type="InterPro" id="IPR001107">
    <property type="entry name" value="Band_7"/>
</dbReference>
<sequence length="338" mass="37693">MIQNRKFVIVAAVLFGLFVLAQTSLFVVRETENALVILLGKPQTVVTSAGINVKLPWADVVKIDNRNLEYDLREAMEITDVNQERLTVDAFARYRIVDSLLYYQSFQGGAGDSRSLRANGQAGIERIMQNSLRQTLGEVSIEDIVTTLREELTVRIAQRMGGEARKFGVEIIDVQIRRADYPADIAQTVYSQMSSARNEEAELIRSEGQRENTRIQAEANRKRAEILADANRQALEIQGQADATRNCIFAGAYDGLPVVVERVEAEVATGDNPIDYGVGVTCRFAKGNAARDPARAEFFAFYRSLLAYETALKQGETTILLSPDSEFFRYFNDLTGGR</sequence>
<feature type="domain" description="Band 7" evidence="6">
    <location>
        <begin position="23"/>
        <end position="193"/>
    </location>
</feature>
<dbReference type="Gene3D" id="3.30.479.30">
    <property type="entry name" value="Band 7 domain"/>
    <property type="match status" value="1"/>
</dbReference>
<dbReference type="PANTHER" id="PTHR42911">
    <property type="entry name" value="MODULATOR OF FTSH PROTEASE HFLC"/>
    <property type="match status" value="1"/>
</dbReference>
<dbReference type="SUPFAM" id="SSF117892">
    <property type="entry name" value="Band 7/SPFH domain"/>
    <property type="match status" value="1"/>
</dbReference>
<dbReference type="EMBL" id="UOEH01000461">
    <property type="protein sequence ID" value="VAW05148.1"/>
    <property type="molecule type" value="Genomic_DNA"/>
</dbReference>
<dbReference type="AlphaFoldDB" id="A0A3B0SIE7"/>
<evidence type="ECO:0000256" key="2">
    <source>
        <dbReference type="ARBA" id="ARBA00007862"/>
    </source>
</evidence>
<comment type="similarity">
    <text evidence="2">Belongs to the band 7/mec-2 family. HflC subfamily.</text>
</comment>
<dbReference type="PIRSF" id="PIRSF005651">
    <property type="entry name" value="HflC"/>
    <property type="match status" value="1"/>
</dbReference>
<dbReference type="CDD" id="cd03405">
    <property type="entry name" value="SPFH_HflC"/>
    <property type="match status" value="1"/>
</dbReference>
<dbReference type="Pfam" id="PF01145">
    <property type="entry name" value="Band_7"/>
    <property type="match status" value="1"/>
</dbReference>
<comment type="subcellular location">
    <subcellularLocation>
        <location evidence="1">Membrane</location>
    </subcellularLocation>
</comment>
<proteinExistence type="inferred from homology"/>
<evidence type="ECO:0000256" key="3">
    <source>
        <dbReference type="ARBA" id="ARBA00022692"/>
    </source>
</evidence>
<protein>
    <submittedName>
        <fullName evidence="7">HflC protein</fullName>
    </submittedName>
</protein>
<gene>
    <name evidence="7" type="ORF">MNBD_ALPHA05-604</name>
</gene>
<reference evidence="7" key="1">
    <citation type="submission" date="2018-06" db="EMBL/GenBank/DDBJ databases">
        <authorList>
            <person name="Zhirakovskaya E."/>
        </authorList>
    </citation>
    <scope>NUCLEOTIDE SEQUENCE</scope>
</reference>
<dbReference type="InterPro" id="IPR010200">
    <property type="entry name" value="HflC"/>
</dbReference>
<evidence type="ECO:0000256" key="4">
    <source>
        <dbReference type="ARBA" id="ARBA00022989"/>
    </source>
</evidence>
<evidence type="ECO:0000259" key="6">
    <source>
        <dbReference type="SMART" id="SM00244"/>
    </source>
</evidence>
<dbReference type="PANTHER" id="PTHR42911:SF1">
    <property type="entry name" value="MODULATOR OF FTSH PROTEASE HFLC"/>
    <property type="match status" value="1"/>
</dbReference>
<accession>A0A3B0SIE7</accession>